<dbReference type="PANTHER" id="PTHR22975">
    <property type="entry name" value="UBIQUITIN SPECIFIC PROTEINASE"/>
    <property type="match status" value="1"/>
</dbReference>
<comment type="caution">
    <text evidence="6">The sequence shown here is derived from an EMBL/GenBank/DDBJ whole genome shotgun (WGS) entry which is preliminary data.</text>
</comment>
<feature type="compositionally biased region" description="Basic residues" evidence="4">
    <location>
        <begin position="636"/>
        <end position="658"/>
    </location>
</feature>
<dbReference type="GO" id="GO:0016787">
    <property type="term" value="F:hydrolase activity"/>
    <property type="evidence" value="ECO:0007669"/>
    <property type="project" value="UniProtKB-KW"/>
</dbReference>
<feature type="non-terminal residue" evidence="6">
    <location>
        <position position="1"/>
    </location>
</feature>
<dbReference type="InterPro" id="IPR013087">
    <property type="entry name" value="Znf_C2H2_type"/>
</dbReference>
<dbReference type="PANTHER" id="PTHR22975:SF9">
    <property type="entry name" value="ECHINUS SPLICE FORM 3"/>
    <property type="match status" value="1"/>
</dbReference>
<protein>
    <recommendedName>
        <fullName evidence="5">C2H2-type domain-containing protein</fullName>
    </recommendedName>
</protein>
<evidence type="ECO:0000313" key="7">
    <source>
        <dbReference type="Proteomes" id="UP000237347"/>
    </source>
</evidence>
<dbReference type="Pfam" id="PF04780">
    <property type="entry name" value="DUF629"/>
    <property type="match status" value="2"/>
</dbReference>
<gene>
    <name evidence="6" type="ORF">CFP56_023303</name>
</gene>
<feature type="coiled-coil region" evidence="3">
    <location>
        <begin position="156"/>
        <end position="183"/>
    </location>
</feature>
<proteinExistence type="predicted"/>
<evidence type="ECO:0000259" key="5">
    <source>
        <dbReference type="PROSITE" id="PS00028"/>
    </source>
</evidence>
<dbReference type="EMBL" id="PKMF04000367">
    <property type="protein sequence ID" value="KAK7835641.1"/>
    <property type="molecule type" value="Genomic_DNA"/>
</dbReference>
<accession>A0AAW0KCV4</accession>
<evidence type="ECO:0000313" key="6">
    <source>
        <dbReference type="EMBL" id="KAK7835641.1"/>
    </source>
</evidence>
<keyword evidence="7" id="KW-1185">Reference proteome</keyword>
<feature type="domain" description="C2H2-type" evidence="5">
    <location>
        <begin position="268"/>
        <end position="289"/>
    </location>
</feature>
<dbReference type="InterPro" id="IPR006865">
    <property type="entry name" value="DUF629"/>
</dbReference>
<keyword evidence="2" id="KW-0378">Hydrolase</keyword>
<keyword evidence="3" id="KW-0175">Coiled coil</keyword>
<evidence type="ECO:0000256" key="1">
    <source>
        <dbReference type="ARBA" id="ARBA00022786"/>
    </source>
</evidence>
<keyword evidence="1" id="KW-0833">Ubl conjugation pathway</keyword>
<dbReference type="Proteomes" id="UP000237347">
    <property type="component" value="Unassembled WGS sequence"/>
</dbReference>
<dbReference type="AlphaFoldDB" id="A0AAW0KCV4"/>
<organism evidence="6 7">
    <name type="scientific">Quercus suber</name>
    <name type="common">Cork oak</name>
    <dbReference type="NCBI Taxonomy" id="58331"/>
    <lineage>
        <taxon>Eukaryota</taxon>
        <taxon>Viridiplantae</taxon>
        <taxon>Streptophyta</taxon>
        <taxon>Embryophyta</taxon>
        <taxon>Tracheophyta</taxon>
        <taxon>Spermatophyta</taxon>
        <taxon>Magnoliopsida</taxon>
        <taxon>eudicotyledons</taxon>
        <taxon>Gunneridae</taxon>
        <taxon>Pentapetalae</taxon>
        <taxon>rosids</taxon>
        <taxon>fabids</taxon>
        <taxon>Fagales</taxon>
        <taxon>Fagaceae</taxon>
        <taxon>Quercus</taxon>
    </lineage>
</organism>
<feature type="region of interest" description="Disordered" evidence="4">
    <location>
        <begin position="39"/>
        <end position="63"/>
    </location>
</feature>
<evidence type="ECO:0000256" key="3">
    <source>
        <dbReference type="SAM" id="Coils"/>
    </source>
</evidence>
<evidence type="ECO:0000256" key="4">
    <source>
        <dbReference type="SAM" id="MobiDB-lite"/>
    </source>
</evidence>
<reference evidence="6 7" key="1">
    <citation type="journal article" date="2018" name="Sci. Data">
        <title>The draft genome sequence of cork oak.</title>
        <authorList>
            <person name="Ramos A.M."/>
            <person name="Usie A."/>
            <person name="Barbosa P."/>
            <person name="Barros P.M."/>
            <person name="Capote T."/>
            <person name="Chaves I."/>
            <person name="Simoes F."/>
            <person name="Abreu I."/>
            <person name="Carrasquinho I."/>
            <person name="Faro C."/>
            <person name="Guimaraes J.B."/>
            <person name="Mendonca D."/>
            <person name="Nobrega F."/>
            <person name="Rodrigues L."/>
            <person name="Saibo N.J.M."/>
            <person name="Varela M.C."/>
            <person name="Egas C."/>
            <person name="Matos J."/>
            <person name="Miguel C.M."/>
            <person name="Oliveira M.M."/>
            <person name="Ricardo C.P."/>
            <person name="Goncalves S."/>
        </authorList>
    </citation>
    <scope>NUCLEOTIDE SEQUENCE [LARGE SCALE GENOMIC DNA]</scope>
    <source>
        <strain evidence="7">cv. HL8</strain>
    </source>
</reference>
<feature type="compositionally biased region" description="Basic and acidic residues" evidence="4">
    <location>
        <begin position="40"/>
        <end position="54"/>
    </location>
</feature>
<feature type="compositionally biased region" description="Basic and acidic residues" evidence="4">
    <location>
        <begin position="625"/>
        <end position="635"/>
    </location>
</feature>
<sequence>YSPIFSNRPFFHLPTQLSQYSSIQNKSFFSILSPFPSKMSRRDAPTSPSNDKDQSSNIPQEFNQPIRSNTEALYLIESTLSRPPDSEAARASVLSKLAEYDPESVREAISYARQKVFVDEENITDPVEGDDSDFPKEYQIEILRTLKAQRENLIFDKNIKNKIQELQGRKKEIEKRAITARKNFETPGYDKRKLKKHELNVVGAVTTRVKAYWKDSMSMELKKELLRIRIEDLILHLDKNIKSSNLVETVMDTVEYVKVAKKWKFSMCCCCGLRFFDAKSNVEHLKRAHLGTLSKKLQSITQEVFDLDHNATEYGERRPARKITEEDMSRRVFEFLDYLNNLYGLQSVSNDEAIGEPCVANYEKIVFNEDFSCVVFDKRMLRGELVVPNDGAAVTSSFVEEIKLNDEEIVSKDAIVDWLLKGGTSIGEQLKQWANFREISKSQAMKFFKIYRAEFHLIQSICKKKFECLRDIMLWQNLESICVKEDKRREEFAGDKPLSYMSLLLERHREIKSTNGYNLNFESDMIFDILGEEQVEDNKIRLVITNQINKMAEKLYKFDAILRMATIAMQQTEKKIESVTAYDYRSYMVPLLKSFMRARLEDMAYKDAEEKSKAATEALLSELDLSDKKGPDKGVGRARQRQGKSKDKKKKKDHRKAKEPKAIGCGKEQQENVVQIFFTAAQGRDDPPNPEIVGPIPIVELEQEEWKLTLEQEREQRMLEEHLQYQRQIENHAKQKHLAVLTKAGSSAGNMEKNCLKRINFDDFNWKYFYQAQGVKSDEK</sequence>
<dbReference type="InterPro" id="IPR052398">
    <property type="entry name" value="Ubiquitin_hydrolase_53/54"/>
</dbReference>
<dbReference type="PROSITE" id="PS00028">
    <property type="entry name" value="ZINC_FINGER_C2H2_1"/>
    <property type="match status" value="1"/>
</dbReference>
<name>A0AAW0KCV4_QUESU</name>
<feature type="region of interest" description="Disordered" evidence="4">
    <location>
        <begin position="625"/>
        <end position="665"/>
    </location>
</feature>
<evidence type="ECO:0000256" key="2">
    <source>
        <dbReference type="ARBA" id="ARBA00022801"/>
    </source>
</evidence>